<organism evidence="3 4">
    <name type="scientific">Roseibium aggregatum</name>
    <dbReference type="NCBI Taxonomy" id="187304"/>
    <lineage>
        <taxon>Bacteria</taxon>
        <taxon>Pseudomonadati</taxon>
        <taxon>Pseudomonadota</taxon>
        <taxon>Alphaproteobacteria</taxon>
        <taxon>Hyphomicrobiales</taxon>
        <taxon>Stappiaceae</taxon>
        <taxon>Roseibium</taxon>
    </lineage>
</organism>
<feature type="chain" id="PRO_5005807555" description="C-type lysozyme inhibitor domain-containing protein" evidence="2">
    <location>
        <begin position="28"/>
        <end position="117"/>
    </location>
</feature>
<feature type="region of interest" description="Disordered" evidence="1">
    <location>
        <begin position="72"/>
        <end position="93"/>
    </location>
</feature>
<evidence type="ECO:0000256" key="1">
    <source>
        <dbReference type="SAM" id="MobiDB-lite"/>
    </source>
</evidence>
<dbReference type="STRING" id="187304.B0E33_06025"/>
<reference evidence="4" key="1">
    <citation type="submission" date="2015-07" db="EMBL/GenBank/DDBJ databases">
        <authorList>
            <person name="Rodrigo-Torres Lidia"/>
            <person name="Arahal R.David."/>
        </authorList>
    </citation>
    <scope>NUCLEOTIDE SEQUENCE [LARGE SCALE GENOMIC DNA]</scope>
    <source>
        <strain evidence="4">CECT 4801</strain>
    </source>
</reference>
<keyword evidence="4" id="KW-1185">Reference proteome</keyword>
<accession>A0A0M6Y6V0</accession>
<dbReference type="AlphaFoldDB" id="A0A0M6Y6V0"/>
<dbReference type="Proteomes" id="UP000048926">
    <property type="component" value="Unassembled WGS sequence"/>
</dbReference>
<sequence>MCVLQLCRMIPALAVLPLVLATQDAHASLADQYRCSNGDLVFHVIFSPQEPGPATLSGPVGGKAPTQVLLDPVPGASGKSFERGSTRFSGNRQASHLDIGDMHLACELEPEPGSEPE</sequence>
<gene>
    <name evidence="3" type="ORF">LAL4801_03464</name>
</gene>
<evidence type="ECO:0000313" key="3">
    <source>
        <dbReference type="EMBL" id="CTQ45017.1"/>
    </source>
</evidence>
<name>A0A0M6Y6V0_9HYPH</name>
<evidence type="ECO:0008006" key="5">
    <source>
        <dbReference type="Google" id="ProtNLM"/>
    </source>
</evidence>
<evidence type="ECO:0000313" key="4">
    <source>
        <dbReference type="Proteomes" id="UP000048926"/>
    </source>
</evidence>
<feature type="signal peptide" evidence="2">
    <location>
        <begin position="1"/>
        <end position="27"/>
    </location>
</feature>
<dbReference type="EMBL" id="CXST01000002">
    <property type="protein sequence ID" value="CTQ45017.1"/>
    <property type="molecule type" value="Genomic_DNA"/>
</dbReference>
<proteinExistence type="predicted"/>
<evidence type="ECO:0000256" key="2">
    <source>
        <dbReference type="SAM" id="SignalP"/>
    </source>
</evidence>
<keyword evidence="2" id="KW-0732">Signal</keyword>
<protein>
    <recommendedName>
        <fullName evidence="5">C-type lysozyme inhibitor domain-containing protein</fullName>
    </recommendedName>
</protein>